<proteinExistence type="predicted"/>
<gene>
    <name evidence="1" type="ORF">L484_015859</name>
</gene>
<keyword evidence="2" id="KW-1185">Reference proteome</keyword>
<accession>W9QZJ8</accession>
<dbReference type="Proteomes" id="UP000030645">
    <property type="component" value="Unassembled WGS sequence"/>
</dbReference>
<dbReference type="EMBL" id="KE343920">
    <property type="protein sequence ID" value="EXB45999.1"/>
    <property type="molecule type" value="Genomic_DNA"/>
</dbReference>
<sequence>MKTSSLSGMRKIQSNFGKRISSNGYEAAVVSVQSRVSLSCFCCKVPCLLRQIWKFKSHCKRVLARQRSGVQYNYDLRSYALNFDDGFL</sequence>
<protein>
    <submittedName>
        <fullName evidence="1">Uncharacterized protein</fullName>
    </submittedName>
</protein>
<organism evidence="1 2">
    <name type="scientific">Morus notabilis</name>
    <dbReference type="NCBI Taxonomy" id="981085"/>
    <lineage>
        <taxon>Eukaryota</taxon>
        <taxon>Viridiplantae</taxon>
        <taxon>Streptophyta</taxon>
        <taxon>Embryophyta</taxon>
        <taxon>Tracheophyta</taxon>
        <taxon>Spermatophyta</taxon>
        <taxon>Magnoliopsida</taxon>
        <taxon>eudicotyledons</taxon>
        <taxon>Gunneridae</taxon>
        <taxon>Pentapetalae</taxon>
        <taxon>rosids</taxon>
        <taxon>fabids</taxon>
        <taxon>Rosales</taxon>
        <taxon>Moraceae</taxon>
        <taxon>Moreae</taxon>
        <taxon>Morus</taxon>
    </lineage>
</organism>
<dbReference type="PANTHER" id="PTHR34538:SF4">
    <property type="entry name" value="EXPRESSED PROTEIN"/>
    <property type="match status" value="1"/>
</dbReference>
<evidence type="ECO:0000313" key="1">
    <source>
        <dbReference type="EMBL" id="EXB45999.1"/>
    </source>
</evidence>
<dbReference type="AlphaFoldDB" id="W9QZJ8"/>
<dbReference type="PANTHER" id="PTHR34538">
    <property type="entry name" value="EXPRESSED PROTEIN"/>
    <property type="match status" value="1"/>
</dbReference>
<evidence type="ECO:0000313" key="2">
    <source>
        <dbReference type="Proteomes" id="UP000030645"/>
    </source>
</evidence>
<name>W9QZJ8_9ROSA</name>
<reference evidence="2" key="1">
    <citation type="submission" date="2013-01" db="EMBL/GenBank/DDBJ databases">
        <title>Draft Genome Sequence of a Mulberry Tree, Morus notabilis C.K. Schneid.</title>
        <authorList>
            <person name="He N."/>
            <person name="Zhao S."/>
        </authorList>
    </citation>
    <scope>NUCLEOTIDE SEQUENCE</scope>
</reference>